<dbReference type="RefSeq" id="WP_344909702.1">
    <property type="nucleotide sequence ID" value="NZ_BAABDL010000016.1"/>
</dbReference>
<evidence type="ECO:0000259" key="1">
    <source>
        <dbReference type="PROSITE" id="PS51186"/>
    </source>
</evidence>
<accession>A0ABP7V5B2</accession>
<sequence length="138" mass="16025">MIKKITQEQAWQIRHNVMWPEKPFDYIKVDGDDRAIHYGLFIETKLISVISLFINNEEAQFRKFATITTEQNKGYGSTLLRHTLIQAKLAGVQRIWCNARTNKSAFYQKFGLQATDQSFSKGGKEYLIMEKQLSTETT</sequence>
<dbReference type="Pfam" id="PF13673">
    <property type="entry name" value="Acetyltransf_10"/>
    <property type="match status" value="1"/>
</dbReference>
<name>A0ABP7V5B2_9BACI</name>
<gene>
    <name evidence="2" type="ORF">GCM10022410_03240</name>
</gene>
<protein>
    <submittedName>
        <fullName evidence="2">GNAT family N-acetyltransferase</fullName>
    </submittedName>
</protein>
<comment type="caution">
    <text evidence="2">The sequence shown here is derived from an EMBL/GenBank/DDBJ whole genome shotgun (WGS) entry which is preliminary data.</text>
</comment>
<keyword evidence="3" id="KW-1185">Reference proteome</keyword>
<dbReference type="Gene3D" id="3.40.630.30">
    <property type="match status" value="1"/>
</dbReference>
<dbReference type="InterPro" id="IPR000182">
    <property type="entry name" value="GNAT_dom"/>
</dbReference>
<dbReference type="Proteomes" id="UP001501734">
    <property type="component" value="Unassembled WGS sequence"/>
</dbReference>
<dbReference type="CDD" id="cd04301">
    <property type="entry name" value="NAT_SF"/>
    <property type="match status" value="1"/>
</dbReference>
<proteinExistence type="predicted"/>
<feature type="domain" description="N-acetyltransferase" evidence="1">
    <location>
        <begin position="1"/>
        <end position="134"/>
    </location>
</feature>
<dbReference type="PROSITE" id="PS51186">
    <property type="entry name" value="GNAT"/>
    <property type="match status" value="1"/>
</dbReference>
<reference evidence="3" key="1">
    <citation type="journal article" date="2019" name="Int. J. Syst. Evol. Microbiol.">
        <title>The Global Catalogue of Microorganisms (GCM) 10K type strain sequencing project: providing services to taxonomists for standard genome sequencing and annotation.</title>
        <authorList>
            <consortium name="The Broad Institute Genomics Platform"/>
            <consortium name="The Broad Institute Genome Sequencing Center for Infectious Disease"/>
            <person name="Wu L."/>
            <person name="Ma J."/>
        </authorList>
    </citation>
    <scope>NUCLEOTIDE SEQUENCE [LARGE SCALE GENOMIC DNA]</scope>
    <source>
        <strain evidence="3">JCM 17250</strain>
    </source>
</reference>
<dbReference type="InterPro" id="IPR016181">
    <property type="entry name" value="Acyl_CoA_acyltransferase"/>
</dbReference>
<organism evidence="2 3">
    <name type="scientific">Amphibacillus indicireducens</name>
    <dbReference type="NCBI Taxonomy" id="1076330"/>
    <lineage>
        <taxon>Bacteria</taxon>
        <taxon>Bacillati</taxon>
        <taxon>Bacillota</taxon>
        <taxon>Bacilli</taxon>
        <taxon>Bacillales</taxon>
        <taxon>Bacillaceae</taxon>
        <taxon>Amphibacillus</taxon>
    </lineage>
</organism>
<evidence type="ECO:0000313" key="2">
    <source>
        <dbReference type="EMBL" id="GAA4059453.1"/>
    </source>
</evidence>
<dbReference type="SUPFAM" id="SSF55729">
    <property type="entry name" value="Acyl-CoA N-acyltransferases (Nat)"/>
    <property type="match status" value="1"/>
</dbReference>
<evidence type="ECO:0000313" key="3">
    <source>
        <dbReference type="Proteomes" id="UP001501734"/>
    </source>
</evidence>
<dbReference type="EMBL" id="BAABDL010000016">
    <property type="protein sequence ID" value="GAA4059453.1"/>
    <property type="molecule type" value="Genomic_DNA"/>
</dbReference>